<protein>
    <submittedName>
        <fullName evidence="1">Uncharacterized protein</fullName>
    </submittedName>
</protein>
<reference evidence="1" key="1">
    <citation type="submission" date="2021-02" db="EMBL/GenBank/DDBJ databases">
        <authorList>
            <person name="Dougan E. K."/>
            <person name="Rhodes N."/>
            <person name="Thang M."/>
            <person name="Chan C."/>
        </authorList>
    </citation>
    <scope>NUCLEOTIDE SEQUENCE</scope>
</reference>
<keyword evidence="2" id="KW-1185">Reference proteome</keyword>
<evidence type="ECO:0000313" key="2">
    <source>
        <dbReference type="Proteomes" id="UP000601435"/>
    </source>
</evidence>
<name>A0A812X4F3_9DINO</name>
<proteinExistence type="predicted"/>
<accession>A0A812X4F3</accession>
<dbReference type="Proteomes" id="UP000601435">
    <property type="component" value="Unassembled WGS sequence"/>
</dbReference>
<gene>
    <name evidence="1" type="ORF">SNEC2469_LOCUS20668</name>
</gene>
<dbReference type="OrthoDB" id="10273628at2759"/>
<comment type="caution">
    <text evidence="1">The sequence shown here is derived from an EMBL/GenBank/DDBJ whole genome shotgun (WGS) entry which is preliminary data.</text>
</comment>
<organism evidence="1 2">
    <name type="scientific">Symbiodinium necroappetens</name>
    <dbReference type="NCBI Taxonomy" id="1628268"/>
    <lineage>
        <taxon>Eukaryota</taxon>
        <taxon>Sar</taxon>
        <taxon>Alveolata</taxon>
        <taxon>Dinophyceae</taxon>
        <taxon>Suessiales</taxon>
        <taxon>Symbiodiniaceae</taxon>
        <taxon>Symbiodinium</taxon>
    </lineage>
</organism>
<dbReference type="EMBL" id="CAJNJA010036186">
    <property type="protein sequence ID" value="CAE7717035.1"/>
    <property type="molecule type" value="Genomic_DNA"/>
</dbReference>
<sequence>MCSTLAVENLLAGAGQAQEVRGEEIASMTKAPIAPVSENSRQMGGAVWTCAGIRPEASRIRIRVVHVIQEVCWKQANLGDTRRLLVRPLLSQQQPGCHLSLHDQLQNAASCSIQLALQRLWSLNGFTMRFPSVDFPRH</sequence>
<evidence type="ECO:0000313" key="1">
    <source>
        <dbReference type="EMBL" id="CAE7717035.1"/>
    </source>
</evidence>
<dbReference type="AlphaFoldDB" id="A0A812X4F3"/>